<dbReference type="GeneID" id="97283184"/>
<keyword evidence="1" id="KW-0805">Transcription regulation</keyword>
<protein>
    <submittedName>
        <fullName evidence="5">Helix-turn-helix domain-containing protein</fullName>
    </submittedName>
</protein>
<keyword evidence="2" id="KW-0238">DNA-binding</keyword>
<evidence type="ECO:0000313" key="6">
    <source>
        <dbReference type="Proteomes" id="UP001622557"/>
    </source>
</evidence>
<evidence type="ECO:0000256" key="1">
    <source>
        <dbReference type="ARBA" id="ARBA00023015"/>
    </source>
</evidence>
<dbReference type="PANTHER" id="PTHR46796:SF6">
    <property type="entry name" value="ARAC SUBFAMILY"/>
    <property type="match status" value="1"/>
</dbReference>
<feature type="domain" description="HTH araC/xylS-type" evidence="4">
    <location>
        <begin position="218"/>
        <end position="321"/>
    </location>
</feature>
<dbReference type="InterPro" id="IPR035418">
    <property type="entry name" value="AraC-bd_2"/>
</dbReference>
<dbReference type="SMART" id="SM00342">
    <property type="entry name" value="HTH_ARAC"/>
    <property type="match status" value="1"/>
</dbReference>
<dbReference type="Gene3D" id="1.10.10.60">
    <property type="entry name" value="Homeodomain-like"/>
    <property type="match status" value="1"/>
</dbReference>
<dbReference type="Pfam" id="PF14525">
    <property type="entry name" value="AraC_binding_2"/>
    <property type="match status" value="1"/>
</dbReference>
<dbReference type="InterPro" id="IPR018060">
    <property type="entry name" value="HTH_AraC"/>
</dbReference>
<dbReference type="InterPro" id="IPR009057">
    <property type="entry name" value="Homeodomain-like_sf"/>
</dbReference>
<dbReference type="PROSITE" id="PS01124">
    <property type="entry name" value="HTH_ARAC_FAMILY_2"/>
    <property type="match status" value="1"/>
</dbReference>
<dbReference type="Pfam" id="PF12833">
    <property type="entry name" value="HTH_18"/>
    <property type="match status" value="1"/>
</dbReference>
<evidence type="ECO:0000256" key="2">
    <source>
        <dbReference type="ARBA" id="ARBA00023125"/>
    </source>
</evidence>
<dbReference type="Proteomes" id="UP001622557">
    <property type="component" value="Chromosome"/>
</dbReference>
<organism evidence="5 6">
    <name type="scientific">Streptomyces achromogenes</name>
    <dbReference type="NCBI Taxonomy" id="67255"/>
    <lineage>
        <taxon>Bacteria</taxon>
        <taxon>Bacillati</taxon>
        <taxon>Actinomycetota</taxon>
        <taxon>Actinomycetes</taxon>
        <taxon>Kitasatosporales</taxon>
        <taxon>Streptomycetaceae</taxon>
        <taxon>Streptomyces</taxon>
    </lineage>
</organism>
<name>A0ABZ1KS22_STRAH</name>
<dbReference type="RefSeq" id="WP_405449164.1">
    <property type="nucleotide sequence ID" value="NZ_CP108164.1"/>
</dbReference>
<reference evidence="5 6" key="1">
    <citation type="submission" date="2022-10" db="EMBL/GenBank/DDBJ databases">
        <title>The complete genomes of actinobacterial strains from the NBC collection.</title>
        <authorList>
            <person name="Joergensen T.S."/>
            <person name="Alvarez Arevalo M."/>
            <person name="Sterndorff E.B."/>
            <person name="Faurdal D."/>
            <person name="Vuksanovic O."/>
            <person name="Mourched A.-S."/>
            <person name="Charusanti P."/>
            <person name="Shaw S."/>
            <person name="Blin K."/>
            <person name="Weber T."/>
        </authorList>
    </citation>
    <scope>NUCLEOTIDE SEQUENCE [LARGE SCALE GENOMIC DNA]</scope>
    <source>
        <strain evidence="5 6">NBC_00156</strain>
    </source>
</reference>
<proteinExistence type="predicted"/>
<keyword evidence="3" id="KW-0804">Transcription</keyword>
<dbReference type="InterPro" id="IPR050204">
    <property type="entry name" value="AraC_XylS_family_regulators"/>
</dbReference>
<dbReference type="PANTHER" id="PTHR46796">
    <property type="entry name" value="HTH-TYPE TRANSCRIPTIONAL ACTIVATOR RHAS-RELATED"/>
    <property type="match status" value="1"/>
</dbReference>
<evidence type="ECO:0000256" key="3">
    <source>
        <dbReference type="ARBA" id="ARBA00023163"/>
    </source>
</evidence>
<sequence length="335" mass="37261">MIGLTFRSEDMPAEDRFDHWRALLDRSRASEVDSAYARDYRAECRLMELGPVTVLPLACAPARYRRGTRTVRATDPERYHLTLLLDGDATLDHAGRSGALRPGDLHVVDSSRPYDLRMADDGGRLVRGIGVDFPKALLPLPPHRMGELLGRGLPVQDGMGALLTQMLAGLERQADTLRPADAPRLGAVVLDLLSAWLAQLAEAEAALAPETRHRVMAERVLAFIKQNLHDPELSPPVIAAAHHISLSYLHRVFRQWSQGESVAAWIRRRRLEGARRDLADPLLRGTPIHTIAARWGLPRASDFTRAFRAAYGVCPKEFRCQALPEPVRARVANKV</sequence>
<dbReference type="EMBL" id="CP108164">
    <property type="protein sequence ID" value="WTQ82838.1"/>
    <property type="molecule type" value="Genomic_DNA"/>
</dbReference>
<keyword evidence="6" id="KW-1185">Reference proteome</keyword>
<dbReference type="SUPFAM" id="SSF46689">
    <property type="entry name" value="Homeodomain-like"/>
    <property type="match status" value="1"/>
</dbReference>
<accession>A0ABZ1KS22</accession>
<gene>
    <name evidence="5" type="ORF">OG350_22145</name>
</gene>
<evidence type="ECO:0000259" key="4">
    <source>
        <dbReference type="PROSITE" id="PS01124"/>
    </source>
</evidence>
<evidence type="ECO:0000313" key="5">
    <source>
        <dbReference type="EMBL" id="WTQ82838.1"/>
    </source>
</evidence>